<dbReference type="GO" id="GO:0003723">
    <property type="term" value="F:RNA binding"/>
    <property type="evidence" value="ECO:0007669"/>
    <property type="project" value="InterPro"/>
</dbReference>
<dbReference type="AlphaFoldDB" id="A0A6V7U4F8"/>
<dbReference type="Pfam" id="PF02170">
    <property type="entry name" value="PAZ"/>
    <property type="match status" value="1"/>
</dbReference>
<protein>
    <recommendedName>
        <fullName evidence="1">PAZ domain-containing protein</fullName>
    </recommendedName>
</protein>
<evidence type="ECO:0000259" key="1">
    <source>
        <dbReference type="PROSITE" id="PS50821"/>
    </source>
</evidence>
<dbReference type="InterPro" id="IPR036085">
    <property type="entry name" value="PAZ_dom_sf"/>
</dbReference>
<reference evidence="2 3" key="1">
    <citation type="submission" date="2020-08" db="EMBL/GenBank/DDBJ databases">
        <authorList>
            <person name="Koutsovoulos G."/>
            <person name="Danchin GJ E."/>
        </authorList>
    </citation>
    <scope>NUCLEOTIDE SEQUENCE [LARGE SCALE GENOMIC DNA]</scope>
</reference>
<dbReference type="SUPFAM" id="SSF101690">
    <property type="entry name" value="PAZ domain"/>
    <property type="match status" value="1"/>
</dbReference>
<dbReference type="Gene3D" id="2.170.260.10">
    <property type="entry name" value="paz domain"/>
    <property type="match status" value="1"/>
</dbReference>
<evidence type="ECO:0000313" key="3">
    <source>
        <dbReference type="Proteomes" id="UP000580250"/>
    </source>
</evidence>
<feature type="domain" description="PAZ" evidence="1">
    <location>
        <begin position="15"/>
        <end position="124"/>
    </location>
</feature>
<dbReference type="EMBL" id="CAJEWN010000035">
    <property type="protein sequence ID" value="CAD2145461.1"/>
    <property type="molecule type" value="Genomic_DNA"/>
</dbReference>
<organism evidence="2 3">
    <name type="scientific">Meloidogyne enterolobii</name>
    <name type="common">Root-knot nematode worm</name>
    <name type="synonym">Meloidogyne mayaguensis</name>
    <dbReference type="NCBI Taxonomy" id="390850"/>
    <lineage>
        <taxon>Eukaryota</taxon>
        <taxon>Metazoa</taxon>
        <taxon>Ecdysozoa</taxon>
        <taxon>Nematoda</taxon>
        <taxon>Chromadorea</taxon>
        <taxon>Rhabditida</taxon>
        <taxon>Tylenchina</taxon>
        <taxon>Tylenchomorpha</taxon>
        <taxon>Tylenchoidea</taxon>
        <taxon>Meloidogynidae</taxon>
        <taxon>Meloidogyninae</taxon>
        <taxon>Meloidogyne</taxon>
    </lineage>
</organism>
<comment type="caution">
    <text evidence="2">The sequence shown here is derived from an EMBL/GenBank/DDBJ whole genome shotgun (WGS) entry which is preliminary data.</text>
</comment>
<sequence>MVLLSEECARILNCPLKSLREQLFHPKNRILILKELLGRKVRTTYEDRNGHIKMFKIGGLSKYGANVTQAYGRLPRPFNISVAAHFYARHRIRLQHPFLHCIIERFPRHMENRYYPLELLELVEEEQSERSTPSTLKPLIFRCGSSSEENDEEELSLAELSLGW</sequence>
<proteinExistence type="predicted"/>
<dbReference type="Proteomes" id="UP000580250">
    <property type="component" value="Unassembled WGS sequence"/>
</dbReference>
<dbReference type="PROSITE" id="PS50821">
    <property type="entry name" value="PAZ"/>
    <property type="match status" value="1"/>
</dbReference>
<name>A0A6V7U4F8_MELEN</name>
<gene>
    <name evidence="2" type="ORF">MENT_LOCUS8272</name>
</gene>
<dbReference type="InterPro" id="IPR003100">
    <property type="entry name" value="PAZ_dom"/>
</dbReference>
<accession>A0A6V7U4F8</accession>
<evidence type="ECO:0000313" key="2">
    <source>
        <dbReference type="EMBL" id="CAD2145461.1"/>
    </source>
</evidence>